<feature type="compositionally biased region" description="Low complexity" evidence="5">
    <location>
        <begin position="694"/>
        <end position="710"/>
    </location>
</feature>
<keyword evidence="3 6" id="KW-1133">Transmembrane helix</keyword>
<dbReference type="GO" id="GO:0120015">
    <property type="term" value="F:sterol transfer activity"/>
    <property type="evidence" value="ECO:0007669"/>
    <property type="project" value="TreeGrafter"/>
</dbReference>
<dbReference type="GO" id="GO:0140268">
    <property type="term" value="C:endoplasmic reticulum-plasma membrane contact site"/>
    <property type="evidence" value="ECO:0007669"/>
    <property type="project" value="TreeGrafter"/>
</dbReference>
<reference evidence="9" key="3">
    <citation type="submission" date="2022-06" db="UniProtKB">
        <authorList>
            <consortium name="EnsemblMetazoa"/>
        </authorList>
    </citation>
    <scope>IDENTIFICATION</scope>
</reference>
<dbReference type="InterPro" id="IPR011993">
    <property type="entry name" value="PH-like_dom_sf"/>
</dbReference>
<evidence type="ECO:0000256" key="1">
    <source>
        <dbReference type="ARBA" id="ARBA00004167"/>
    </source>
</evidence>
<feature type="region of interest" description="Disordered" evidence="5">
    <location>
        <begin position="26"/>
        <end position="68"/>
    </location>
</feature>
<dbReference type="InterPro" id="IPR004182">
    <property type="entry name" value="GRAM"/>
</dbReference>
<dbReference type="AlphaFoldDB" id="A0A834VFH5"/>
<dbReference type="Gene3D" id="2.30.29.30">
    <property type="entry name" value="Pleckstrin-homology domain (PH domain)/Phosphotyrosine-binding domain (PTB)"/>
    <property type="match status" value="1"/>
</dbReference>
<dbReference type="GO" id="GO:0005789">
    <property type="term" value="C:endoplasmic reticulum membrane"/>
    <property type="evidence" value="ECO:0007669"/>
    <property type="project" value="UniProtKB-ARBA"/>
</dbReference>
<gene>
    <name evidence="8" type="ORF">SSS_3888</name>
</gene>
<name>A0A834VFH5_SARSC</name>
<feature type="region of interest" description="Disordered" evidence="5">
    <location>
        <begin position="681"/>
        <end position="767"/>
    </location>
</feature>
<dbReference type="Pfam" id="PF16016">
    <property type="entry name" value="VASt"/>
    <property type="match status" value="1"/>
</dbReference>
<evidence type="ECO:0000256" key="5">
    <source>
        <dbReference type="SAM" id="MobiDB-lite"/>
    </source>
</evidence>
<evidence type="ECO:0000259" key="7">
    <source>
        <dbReference type="PROSITE" id="PS51778"/>
    </source>
</evidence>
<dbReference type="OrthoDB" id="2162691at2759"/>
<feature type="compositionally biased region" description="Polar residues" evidence="5">
    <location>
        <begin position="753"/>
        <end position="767"/>
    </location>
</feature>
<dbReference type="PROSITE" id="PS51778">
    <property type="entry name" value="VAST"/>
    <property type="match status" value="1"/>
</dbReference>
<feature type="compositionally biased region" description="Polar residues" evidence="5">
    <location>
        <begin position="302"/>
        <end position="322"/>
    </location>
</feature>
<evidence type="ECO:0000256" key="4">
    <source>
        <dbReference type="ARBA" id="ARBA00023136"/>
    </source>
</evidence>
<sequence>MFLMTMIKAQNSNNKNANNNEQEDLYEKQDEQNVNDDGEDKFTSISHSKSSQNRIDDHSASNQSHSLFRKRNDLESRIQDDLCGCSIVSESIDSDILEKNCDEYGVDDYEEIFERKNDENHPSINLSLSNENISARLTKNLRISRNFSIPFAVEYLGSYFNNDISSDNVKYAENLIKNDSLMKMSENEISKDHIFSHCNSSSSLDENPDKISDFSLLESNDFPSLLNSTPIKDTDAIDSNSENKDRRILILDRDDGISTKSKHGLLKESFDFSQKIQNETSILNLNIDKIEVIPLQDIKNSSQSISEPNCKLSSSSDLNETKPSPIKSGEKLNNTGETENKTGIEQRVSMNSVDSIKEKTALTSTPIGNLSATKKSRYNSFFSILYWRKNQNFYQMFGKDIGERELLIGDFYCALNATQGRIYLTANHFIFHCNLMGVIVKSIIIKCSDIVSISKANTALVIPNAIQIVVRTSPLSIDGKDTSSADLISTTSSSVQNLSTINNKTQSNLSSIEQKYIFSLFAQRDRTFALMETIYRRSNDRQPLSNQEIYGIVRQLYGCDLGFPTDEEEMQFFESPPSKTHCNHAFESSLKSEQNINSEHIKSNKMSPVVDMMRKDEFDAKISQNESHDRQIKSTIFVNENSQSPILSESKTEKLLNSGEDQSNEMLLSSSIAEQNIKSLGCGKNESSRNLTPSTSSIFSSSHSSSVQASHLNDSRDQNKKSATNKAPSAVETAVASEISKKNQIIEKDSPEQSHLSSSRPSGDQLNDLDSLSASCRCINHQGTMMLEKILPFSVDHLFKMMFLDQNFLRYLHKTRETIGFKFQPWKSFNEQNQPLIPFPEGHDLENFEYRSMKYRMKINGMPLVKSVMVFENQYILQNHPERAYCLVSQVKNQGVPYCDSFVASSTWCLSSYWPTQSEISAFTKNEKDKKSKTERKIEEKQNNFTKLVIHFDVQYVKNSLSLSLMKSSIEKSSRQGFQDYLEDVLRLLEHRNLTNLLTKINRVSLSKCNQIDFNNTSDELDVVEDDSAKSNSKMHKFDDDEDLLSSFTSEDSDGINESATNSLMTSLLNLANFRIPLLSTLLGLSNDSWLLKLTFLMLIIMVFINWKLLVTINEIEEQFNAFKSFIENENQFDALTKKTTTTTITNPYTVSQ</sequence>
<keyword evidence="4 6" id="KW-0472">Membrane</keyword>
<feature type="domain" description="VASt" evidence="7">
    <location>
        <begin position="782"/>
        <end position="993"/>
    </location>
</feature>
<feature type="compositionally biased region" description="Polar residues" evidence="5">
    <location>
        <begin position="633"/>
        <end position="649"/>
    </location>
</feature>
<dbReference type="SMART" id="SM00568">
    <property type="entry name" value="GRAM"/>
    <property type="match status" value="1"/>
</dbReference>
<dbReference type="Pfam" id="PF02893">
    <property type="entry name" value="GRAM"/>
    <property type="match status" value="1"/>
</dbReference>
<dbReference type="InterPro" id="IPR051482">
    <property type="entry name" value="Cholesterol_transport"/>
</dbReference>
<evidence type="ECO:0000313" key="10">
    <source>
        <dbReference type="Proteomes" id="UP000070412"/>
    </source>
</evidence>
<dbReference type="PANTHER" id="PTHR23319:SF4">
    <property type="entry name" value="GRAM DOMAIN CONTAINING 1B, ISOFORM E"/>
    <property type="match status" value="1"/>
</dbReference>
<dbReference type="GO" id="GO:0032934">
    <property type="term" value="F:sterol binding"/>
    <property type="evidence" value="ECO:0007669"/>
    <property type="project" value="TreeGrafter"/>
</dbReference>
<evidence type="ECO:0000313" key="8">
    <source>
        <dbReference type="EMBL" id="KAF7494941.1"/>
    </source>
</evidence>
<feature type="compositionally biased region" description="Basic and acidic residues" evidence="5">
    <location>
        <begin position="620"/>
        <end position="632"/>
    </location>
</feature>
<keyword evidence="2 6" id="KW-0812">Transmembrane</keyword>
<reference evidence="10" key="1">
    <citation type="journal article" date="2020" name="PLoS Negl. Trop. Dis.">
        <title>High-quality nuclear genome for Sarcoptes scabiei-A critical resource for a neglected parasite.</title>
        <authorList>
            <person name="Korhonen P.K."/>
            <person name="Gasser R.B."/>
            <person name="Ma G."/>
            <person name="Wang T."/>
            <person name="Stroehlein A.J."/>
            <person name="Young N.D."/>
            <person name="Ang C.S."/>
            <person name="Fernando D.D."/>
            <person name="Lu H.C."/>
            <person name="Taylor S."/>
            <person name="Reynolds S.L."/>
            <person name="Mofiz E."/>
            <person name="Najaraj S.H."/>
            <person name="Gowda H."/>
            <person name="Madugundu A."/>
            <person name="Renuse S."/>
            <person name="Holt D."/>
            <person name="Pandey A."/>
            <person name="Papenfuss A.T."/>
            <person name="Fischer K."/>
        </authorList>
    </citation>
    <scope>NUCLEOTIDE SEQUENCE [LARGE SCALE GENOMIC DNA]</scope>
</reference>
<accession>A0A834VFH5</accession>
<organism evidence="8">
    <name type="scientific">Sarcoptes scabiei</name>
    <name type="common">Itch mite</name>
    <name type="synonym">Acarus scabiei</name>
    <dbReference type="NCBI Taxonomy" id="52283"/>
    <lineage>
        <taxon>Eukaryota</taxon>
        <taxon>Metazoa</taxon>
        <taxon>Ecdysozoa</taxon>
        <taxon>Arthropoda</taxon>
        <taxon>Chelicerata</taxon>
        <taxon>Arachnida</taxon>
        <taxon>Acari</taxon>
        <taxon>Acariformes</taxon>
        <taxon>Sarcoptiformes</taxon>
        <taxon>Astigmata</taxon>
        <taxon>Psoroptidia</taxon>
        <taxon>Sarcoptoidea</taxon>
        <taxon>Sarcoptidae</taxon>
        <taxon>Sarcoptinae</taxon>
        <taxon>Sarcoptes</taxon>
    </lineage>
</organism>
<dbReference type="GO" id="GO:0032366">
    <property type="term" value="P:intracellular sterol transport"/>
    <property type="evidence" value="ECO:0007669"/>
    <property type="project" value="TreeGrafter"/>
</dbReference>
<feature type="transmembrane region" description="Helical" evidence="6">
    <location>
        <begin position="1090"/>
        <end position="1111"/>
    </location>
</feature>
<feature type="compositionally biased region" description="Polar residues" evidence="5">
    <location>
        <begin position="43"/>
        <end position="53"/>
    </location>
</feature>
<feature type="compositionally biased region" description="Basic and acidic residues" evidence="5">
    <location>
        <begin position="739"/>
        <end position="752"/>
    </location>
</feature>
<dbReference type="GO" id="GO:0005886">
    <property type="term" value="C:plasma membrane"/>
    <property type="evidence" value="ECO:0007669"/>
    <property type="project" value="TreeGrafter"/>
</dbReference>
<dbReference type="EMBL" id="WVUK01000051">
    <property type="protein sequence ID" value="KAF7494941.1"/>
    <property type="molecule type" value="Genomic_DNA"/>
</dbReference>
<evidence type="ECO:0000256" key="6">
    <source>
        <dbReference type="SAM" id="Phobius"/>
    </source>
</evidence>
<feature type="region of interest" description="Disordered" evidence="5">
    <location>
        <begin position="302"/>
        <end position="339"/>
    </location>
</feature>
<dbReference type="EnsemblMetazoa" id="SSS_3888s_mrna">
    <property type="protein sequence ID" value="KAF7494941.1"/>
    <property type="gene ID" value="SSS_3888"/>
</dbReference>
<dbReference type="Proteomes" id="UP000070412">
    <property type="component" value="Unassembled WGS sequence"/>
</dbReference>
<dbReference type="InterPro" id="IPR031968">
    <property type="entry name" value="VASt"/>
</dbReference>
<comment type="subcellular location">
    <subcellularLocation>
        <location evidence="1">Membrane</location>
        <topology evidence="1">Single-pass membrane protein</topology>
    </subcellularLocation>
</comment>
<dbReference type="PANTHER" id="PTHR23319">
    <property type="entry name" value="GRAM DOMAIN CONTAINING 1B, ISOFORM E"/>
    <property type="match status" value="1"/>
</dbReference>
<evidence type="ECO:0000313" key="9">
    <source>
        <dbReference type="EnsemblMetazoa" id="KAF7494941.1"/>
    </source>
</evidence>
<protein>
    <submittedName>
        <fullName evidence="8">Putative membrane protein C20F10.07</fullName>
    </submittedName>
</protein>
<keyword evidence="10" id="KW-1185">Reference proteome</keyword>
<evidence type="ECO:0000256" key="2">
    <source>
        <dbReference type="ARBA" id="ARBA00022692"/>
    </source>
</evidence>
<feature type="region of interest" description="Disordered" evidence="5">
    <location>
        <begin position="620"/>
        <end position="662"/>
    </location>
</feature>
<evidence type="ECO:0000256" key="3">
    <source>
        <dbReference type="ARBA" id="ARBA00022989"/>
    </source>
</evidence>
<proteinExistence type="predicted"/>
<reference evidence="8" key="2">
    <citation type="submission" date="2020-01" db="EMBL/GenBank/DDBJ databases">
        <authorList>
            <person name="Korhonen P.K.K."/>
            <person name="Guangxu M.G."/>
            <person name="Wang T.W."/>
            <person name="Stroehlein A.J.S."/>
            <person name="Young N.D."/>
            <person name="Ang C.-S.A."/>
            <person name="Fernando D.W.F."/>
            <person name="Lu H.L."/>
            <person name="Taylor S.T."/>
            <person name="Ehtesham M.E.M."/>
            <person name="Najaraj S.H.N."/>
            <person name="Harsha G.H.G."/>
            <person name="Madugundu A.M."/>
            <person name="Renuse S.R."/>
            <person name="Holt D.H."/>
            <person name="Pandey A.P."/>
            <person name="Papenfuss A.P."/>
            <person name="Gasser R.B.G."/>
            <person name="Fischer K.F."/>
        </authorList>
    </citation>
    <scope>NUCLEOTIDE SEQUENCE</scope>
    <source>
        <strain evidence="8">SSS_KF_BRIS2020</strain>
    </source>
</reference>